<evidence type="ECO:0000256" key="1">
    <source>
        <dbReference type="ARBA" id="ARBA00023125"/>
    </source>
</evidence>
<dbReference type="SUPFAM" id="SSF47413">
    <property type="entry name" value="lambda repressor-like DNA-binding domains"/>
    <property type="match status" value="1"/>
</dbReference>
<keyword evidence="1" id="KW-0238">DNA-binding</keyword>
<dbReference type="PANTHER" id="PTHR46797:SF1">
    <property type="entry name" value="METHYLPHOSPHONATE SYNTHASE"/>
    <property type="match status" value="1"/>
</dbReference>
<dbReference type="SMART" id="SM00530">
    <property type="entry name" value="HTH_XRE"/>
    <property type="match status" value="1"/>
</dbReference>
<proteinExistence type="predicted"/>
<reference evidence="4" key="1">
    <citation type="journal article" date="2019" name="Int. J. Syst. Evol. Microbiol.">
        <title>The Global Catalogue of Microorganisms (GCM) 10K type strain sequencing project: providing services to taxonomists for standard genome sequencing and annotation.</title>
        <authorList>
            <consortium name="The Broad Institute Genomics Platform"/>
            <consortium name="The Broad Institute Genome Sequencing Center for Infectious Disease"/>
            <person name="Wu L."/>
            <person name="Ma J."/>
        </authorList>
    </citation>
    <scope>NUCLEOTIDE SEQUENCE [LARGE SCALE GENOMIC DNA]</scope>
    <source>
        <strain evidence="4">CGMCC 4.1621</strain>
    </source>
</reference>
<sequence length="118" mass="13799">MIGDNIYNIRKEKRLSLSELAKQAKVSKSNLSNIERNLNTNPSITLIRKIADVLDVDLFLLLKSEPKIGEKQIPEDEWIQFVNDLKESGVEKGQLQEYKRLIEFINWQNEQNRKNSKD</sequence>
<comment type="caution">
    <text evidence="3">The sequence shown here is derived from an EMBL/GenBank/DDBJ whole genome shotgun (WGS) entry which is preliminary data.</text>
</comment>
<dbReference type="Pfam" id="PF01381">
    <property type="entry name" value="HTH_3"/>
    <property type="match status" value="1"/>
</dbReference>
<dbReference type="PANTHER" id="PTHR46797">
    <property type="entry name" value="HTH-TYPE TRANSCRIPTIONAL REGULATOR"/>
    <property type="match status" value="1"/>
</dbReference>
<gene>
    <name evidence="3" type="ORF">ACFQIC_07580</name>
</gene>
<feature type="domain" description="HTH cro/C1-type" evidence="2">
    <location>
        <begin position="6"/>
        <end position="61"/>
    </location>
</feature>
<dbReference type="InterPro" id="IPR001387">
    <property type="entry name" value="Cro/C1-type_HTH"/>
</dbReference>
<evidence type="ECO:0000259" key="2">
    <source>
        <dbReference type="PROSITE" id="PS50943"/>
    </source>
</evidence>
<evidence type="ECO:0000313" key="4">
    <source>
        <dbReference type="Proteomes" id="UP001596410"/>
    </source>
</evidence>
<keyword evidence="4" id="KW-1185">Reference proteome</keyword>
<dbReference type="Proteomes" id="UP001596410">
    <property type="component" value="Unassembled WGS sequence"/>
</dbReference>
<accession>A0ABW2EJP8</accession>
<dbReference type="Gene3D" id="1.10.260.40">
    <property type="entry name" value="lambda repressor-like DNA-binding domains"/>
    <property type="match status" value="1"/>
</dbReference>
<dbReference type="CDD" id="cd00093">
    <property type="entry name" value="HTH_XRE"/>
    <property type="match status" value="1"/>
</dbReference>
<dbReference type="InterPro" id="IPR050807">
    <property type="entry name" value="TransReg_Diox_bact_type"/>
</dbReference>
<name>A0ABW2EJP8_9BACI</name>
<dbReference type="PROSITE" id="PS50943">
    <property type="entry name" value="HTH_CROC1"/>
    <property type="match status" value="1"/>
</dbReference>
<protein>
    <submittedName>
        <fullName evidence="3">Helix-turn-helix domain-containing protein</fullName>
    </submittedName>
</protein>
<dbReference type="InterPro" id="IPR010982">
    <property type="entry name" value="Lambda_DNA-bd_dom_sf"/>
</dbReference>
<evidence type="ECO:0000313" key="3">
    <source>
        <dbReference type="EMBL" id="MFC7061716.1"/>
    </source>
</evidence>
<organism evidence="3 4">
    <name type="scientific">Halobacillus seohaensis</name>
    <dbReference type="NCBI Taxonomy" id="447421"/>
    <lineage>
        <taxon>Bacteria</taxon>
        <taxon>Bacillati</taxon>
        <taxon>Bacillota</taxon>
        <taxon>Bacilli</taxon>
        <taxon>Bacillales</taxon>
        <taxon>Bacillaceae</taxon>
        <taxon>Halobacillus</taxon>
    </lineage>
</organism>
<dbReference type="EMBL" id="JBHSZV010000017">
    <property type="protein sequence ID" value="MFC7061716.1"/>
    <property type="molecule type" value="Genomic_DNA"/>
</dbReference>
<dbReference type="RefSeq" id="WP_204710919.1">
    <property type="nucleotide sequence ID" value="NZ_JBHSZV010000017.1"/>
</dbReference>